<dbReference type="EC" id="3.6.1.1" evidence="1"/>
<evidence type="ECO:0000313" key="2">
    <source>
        <dbReference type="Proteomes" id="UP000033636"/>
    </source>
</evidence>
<gene>
    <name evidence="1" type="primary">ppa</name>
    <name evidence="1" type="ORF">TU35_005145</name>
</gene>
<dbReference type="Proteomes" id="UP000033636">
    <property type="component" value="Unassembled WGS sequence"/>
</dbReference>
<comment type="caution">
    <text evidence="1">The sequence shown here is derived from an EMBL/GenBank/DDBJ whole genome shotgun (WGS) entry which is preliminary data.</text>
</comment>
<evidence type="ECO:0000313" key="1">
    <source>
        <dbReference type="EMBL" id="MFB6490621.1"/>
    </source>
</evidence>
<proteinExistence type="predicted"/>
<dbReference type="EMBL" id="JZWT02000011">
    <property type="protein sequence ID" value="MFB6490621.1"/>
    <property type="molecule type" value="Genomic_DNA"/>
</dbReference>
<organism evidence="1 2">
    <name type="scientific">Thermoproteus sp. AZ2</name>
    <dbReference type="NCBI Taxonomy" id="1609232"/>
    <lineage>
        <taxon>Archaea</taxon>
        <taxon>Thermoproteota</taxon>
        <taxon>Thermoprotei</taxon>
        <taxon>Thermoproteales</taxon>
        <taxon>Thermoproteaceae</taxon>
        <taxon>Thermoproteus</taxon>
    </lineage>
</organism>
<reference evidence="1" key="1">
    <citation type="submission" date="2024-07" db="EMBL/GenBank/DDBJ databases">
        <title>Metagenome and Metagenome-Assembled Genomes of Archaea from a hot spring from the geothermal field of Los Azufres, Mexico.</title>
        <authorList>
            <person name="Marin-Paredes R."/>
            <person name="Martinez-Romero E."/>
            <person name="Servin-Garciduenas L.E."/>
        </authorList>
    </citation>
    <scope>NUCLEOTIDE SEQUENCE</scope>
</reference>
<protein>
    <submittedName>
        <fullName evidence="1">Inorganic diphosphatase</fullName>
        <ecNumber evidence="1">3.6.1.1</ecNumber>
    </submittedName>
</protein>
<accession>A0ACC6V1I4</accession>
<name>A0ACC6V1I4_9CREN</name>
<keyword evidence="1" id="KW-0378">Hydrolase</keyword>
<sequence>MLRLPPGRNPPDDIYVFVEIPAGSGVKYEYDEELGVIVVDRVLYTALVYPFNYGFIPSTLSEDGDPLDVALLSSAEFAPGTLVRARPLGLLEMEDEEGLDYKVVAAPLEKIDPAMADIKDVSDLTKPTLEKIRHFFERYKELEPGKWVKAKGYLGREEAKKYIMGAIERFKKQLGDSAEARR</sequence>